<reference evidence="5" key="3">
    <citation type="journal article" date="2019" name="Int. J. Syst. Evol. Microbiol.">
        <title>The Global Catalogue of Microorganisms (GCM) 10K type strain sequencing project: providing services to taxonomists for standard genome sequencing and annotation.</title>
        <authorList>
            <consortium name="The Broad Institute Genomics Platform"/>
            <consortium name="The Broad Institute Genome Sequencing Center for Infectious Disease"/>
            <person name="Wu L."/>
            <person name="Ma J."/>
        </authorList>
    </citation>
    <scope>NUCLEOTIDE SEQUENCE [LARGE SCALE GENOMIC DNA]</scope>
    <source>
        <strain evidence="5">KCTC 62575</strain>
    </source>
</reference>
<dbReference type="EMBL" id="JBHRSF010000006">
    <property type="protein sequence ID" value="MFC2994371.1"/>
    <property type="molecule type" value="Genomic_DNA"/>
</dbReference>
<feature type="transmembrane region" description="Helical" evidence="1">
    <location>
        <begin position="46"/>
        <end position="66"/>
    </location>
</feature>
<evidence type="ECO:0000313" key="3">
    <source>
        <dbReference type="EMBL" id="RFC84691.1"/>
    </source>
</evidence>
<accession>A0A371YTB0</accession>
<name>A0A371YTB0_9GAMM</name>
<evidence type="ECO:0000313" key="4">
    <source>
        <dbReference type="Proteomes" id="UP000240957"/>
    </source>
</evidence>
<dbReference type="RefSeq" id="WP_107007134.1">
    <property type="nucleotide sequence ID" value="NZ_JBHRSF010000006.1"/>
</dbReference>
<dbReference type="NCBIfam" id="NF041437">
    <property type="entry name" value="TfpZ"/>
    <property type="match status" value="1"/>
</dbReference>
<evidence type="ECO:0000313" key="5">
    <source>
        <dbReference type="Proteomes" id="UP001595455"/>
    </source>
</evidence>
<comment type="caution">
    <text evidence="3">The sequence shown here is derived from an EMBL/GenBank/DDBJ whole genome shotgun (WGS) entry which is preliminary data.</text>
</comment>
<reference evidence="2" key="1">
    <citation type="journal article" date="2014" name="Int. J. Syst. Evol. Microbiol.">
        <title>Complete genome of a new Firmicutes species belonging to the dominant human colonic microbiota ('Ruminococcus bicirculans') reveals two chromosomes and a selective capacity to utilize plant glucans.</title>
        <authorList>
            <consortium name="NISC Comparative Sequencing Program"/>
            <person name="Wegmann U."/>
            <person name="Louis P."/>
            <person name="Goesmann A."/>
            <person name="Henrissat B."/>
            <person name="Duncan S.H."/>
            <person name="Flint H.J."/>
        </authorList>
    </citation>
    <scope>NUCLEOTIDE SEQUENCE</scope>
    <source>
        <strain evidence="2">KCTC 62575</strain>
    </source>
</reference>
<keyword evidence="1" id="KW-1133">Transmembrane helix</keyword>
<keyword evidence="1" id="KW-0472">Membrane</keyword>
<dbReference type="Proteomes" id="UP001595455">
    <property type="component" value="Unassembled WGS sequence"/>
</dbReference>
<feature type="transmembrane region" description="Helical" evidence="1">
    <location>
        <begin position="12"/>
        <end position="34"/>
    </location>
</feature>
<dbReference type="Proteomes" id="UP000240957">
    <property type="component" value="Unassembled WGS sequence"/>
</dbReference>
<keyword evidence="1" id="KW-0812">Transmembrane</keyword>
<dbReference type="EMBL" id="PYIX02000005">
    <property type="protein sequence ID" value="RFC84691.1"/>
    <property type="molecule type" value="Genomic_DNA"/>
</dbReference>
<sequence>MLLKDKIKAFLVHLIVSIFIALTCLAIIYFIWYPEPLYKATGITKIFLLMVGIDIILGPLLTLIIYKKDKKSLKFDLAIIILIQISALIYGVYKVSEGRPIWIVYNIDRFDLIRVNDIENINSSNKDSDYNKFSLFGPQYVNAQIPLDDIKARNQILFDELEKGVSPSQRVELYRPLETAKLKMQEKAQALDGLKAFNEAIKVKKVIELYPQADAWLPLRANAVDMVVLINKEKGEVVKIVDLRPWK</sequence>
<keyword evidence="5" id="KW-1185">Reference proteome</keyword>
<dbReference type="InterPro" id="IPR047814">
    <property type="entry name" value="TfpX/TfpZ-like"/>
</dbReference>
<feature type="transmembrane region" description="Helical" evidence="1">
    <location>
        <begin position="73"/>
        <end position="93"/>
    </location>
</feature>
<proteinExistence type="predicted"/>
<dbReference type="AlphaFoldDB" id="A0A371YTB0"/>
<reference evidence="2" key="4">
    <citation type="submission" date="2024-09" db="EMBL/GenBank/DDBJ databases">
        <authorList>
            <person name="Sun Q."/>
            <person name="Mori K."/>
        </authorList>
    </citation>
    <scope>NUCLEOTIDE SEQUENCE</scope>
    <source>
        <strain evidence="2">KCTC 62575</strain>
    </source>
</reference>
<protein>
    <submittedName>
        <fullName evidence="2 3">Type IV pilin accessory protein</fullName>
    </submittedName>
</protein>
<reference evidence="3 4" key="2">
    <citation type="submission" date="2018-08" db="EMBL/GenBank/DDBJ databases">
        <title>The draft genome of Acinetobacter sichuanensis strain WCHAc060041.</title>
        <authorList>
            <person name="Qin J."/>
            <person name="Feng Y."/>
            <person name="Zong Z."/>
        </authorList>
    </citation>
    <scope>NUCLEOTIDE SEQUENCE [LARGE SCALE GENOMIC DNA]</scope>
    <source>
        <strain evidence="3 4">WCHAc060041</strain>
    </source>
</reference>
<gene>
    <name evidence="2" type="primary">tfpZ</name>
    <name evidence="2" type="ORF">ACFODO_03630</name>
    <name evidence="3" type="ORF">C9E89_005495</name>
</gene>
<organism evidence="3 4">
    <name type="scientific">Acinetobacter sichuanensis</name>
    <dbReference type="NCBI Taxonomy" id="2136183"/>
    <lineage>
        <taxon>Bacteria</taxon>
        <taxon>Pseudomonadati</taxon>
        <taxon>Pseudomonadota</taxon>
        <taxon>Gammaproteobacteria</taxon>
        <taxon>Moraxellales</taxon>
        <taxon>Moraxellaceae</taxon>
        <taxon>Acinetobacter</taxon>
    </lineage>
</organism>
<evidence type="ECO:0000256" key="1">
    <source>
        <dbReference type="SAM" id="Phobius"/>
    </source>
</evidence>
<evidence type="ECO:0000313" key="2">
    <source>
        <dbReference type="EMBL" id="MFC2994371.1"/>
    </source>
</evidence>
<dbReference type="OrthoDB" id="8613597at2"/>